<dbReference type="InterPro" id="IPR053168">
    <property type="entry name" value="Glutamic_endopeptidase"/>
</dbReference>
<keyword evidence="2" id="KW-1185">Reference proteome</keyword>
<dbReference type="AlphaFoldDB" id="A0A1U7WEH7"/>
<proteinExistence type="predicted"/>
<protein>
    <submittedName>
        <fullName evidence="3">Uncharacterized protein LOC104223326</fullName>
    </submittedName>
</protein>
<evidence type="ECO:0000259" key="1">
    <source>
        <dbReference type="PROSITE" id="PS52045"/>
    </source>
</evidence>
<dbReference type="Pfam" id="PF03080">
    <property type="entry name" value="Neprosin"/>
    <property type="match status" value="1"/>
</dbReference>
<dbReference type="PROSITE" id="PS52045">
    <property type="entry name" value="NEPROSIN_PEP_CD"/>
    <property type="match status" value="1"/>
</dbReference>
<reference evidence="2" key="1">
    <citation type="journal article" date="2013" name="Genome Biol.">
        <title>Reference genomes and transcriptomes of Nicotiana sylvestris and Nicotiana tomentosiformis.</title>
        <authorList>
            <person name="Sierro N."/>
            <person name="Battey J.N."/>
            <person name="Ouadi S."/>
            <person name="Bovet L."/>
            <person name="Goepfert S."/>
            <person name="Bakaher N."/>
            <person name="Peitsch M.C."/>
            <person name="Ivanov N.V."/>
        </authorList>
    </citation>
    <scope>NUCLEOTIDE SEQUENCE [LARGE SCALE GENOMIC DNA]</scope>
</reference>
<evidence type="ECO:0000313" key="3">
    <source>
        <dbReference type="RefSeq" id="XP_009773049.1"/>
    </source>
</evidence>
<sequence>MVPLYNNKGVSETASTIGHQTVKPHYDPKHGHWWLELGSGLLVGYWPSFLFSHLQNHASMIQFGGEIVNSRLMEFHTSTQMGSGHFADEGFGKASYFRNLQLVNWDNNLIPLSILHLLADNPNCYDIKAGKTSVWGSESRTLNQHRFTSTTVSATTEAGIAQLQNQNNPPSRIEPKPSQKVFHRVELVSKKLNDKESGTGPAIMKMLEELTKLIESGEKKIEANNKKMETYNSRVDKIPGVPPILKGLDSKKFMQKPFPPGAAPKPIPKKFRVLEIPKYNGTTDPNEHVTSYTWLSKGMT</sequence>
<dbReference type="PANTHER" id="PTHR31589:SF110">
    <property type="entry name" value="PROTEIN, PUTATIVE (DUF239)-RELATED"/>
    <property type="match status" value="1"/>
</dbReference>
<dbReference type="PANTHER" id="PTHR31589">
    <property type="entry name" value="PROTEIN, PUTATIVE (DUF239)-RELATED-RELATED"/>
    <property type="match status" value="1"/>
</dbReference>
<feature type="domain" description="Neprosin PEP catalytic" evidence="1">
    <location>
        <begin position="1"/>
        <end position="148"/>
    </location>
</feature>
<name>A0A1U7WEH7_NICSY</name>
<dbReference type="InterPro" id="IPR004314">
    <property type="entry name" value="Neprosin"/>
</dbReference>
<dbReference type="eggNOG" id="ENOG502QVKG">
    <property type="taxonomic scope" value="Eukaryota"/>
</dbReference>
<reference evidence="3" key="2">
    <citation type="submission" date="2025-08" db="UniProtKB">
        <authorList>
            <consortium name="RefSeq"/>
        </authorList>
    </citation>
    <scope>IDENTIFICATION</scope>
    <source>
        <tissue evidence="3">Leaf</tissue>
    </source>
</reference>
<gene>
    <name evidence="3" type="primary">LOC104223326</name>
</gene>
<accession>A0A1U7WEH7</accession>
<evidence type="ECO:0000313" key="2">
    <source>
        <dbReference type="Proteomes" id="UP000189701"/>
    </source>
</evidence>
<dbReference type="RefSeq" id="XP_009773049.1">
    <property type="nucleotide sequence ID" value="XM_009774747.1"/>
</dbReference>
<organism evidence="2 3">
    <name type="scientific">Nicotiana sylvestris</name>
    <name type="common">Wood tobacco</name>
    <name type="synonym">South American tobacco</name>
    <dbReference type="NCBI Taxonomy" id="4096"/>
    <lineage>
        <taxon>Eukaryota</taxon>
        <taxon>Viridiplantae</taxon>
        <taxon>Streptophyta</taxon>
        <taxon>Embryophyta</taxon>
        <taxon>Tracheophyta</taxon>
        <taxon>Spermatophyta</taxon>
        <taxon>Magnoliopsida</taxon>
        <taxon>eudicotyledons</taxon>
        <taxon>Gunneridae</taxon>
        <taxon>Pentapetalae</taxon>
        <taxon>asterids</taxon>
        <taxon>lamiids</taxon>
        <taxon>Solanales</taxon>
        <taxon>Solanaceae</taxon>
        <taxon>Nicotianoideae</taxon>
        <taxon>Nicotianeae</taxon>
        <taxon>Nicotiana</taxon>
    </lineage>
</organism>
<dbReference type="Proteomes" id="UP000189701">
    <property type="component" value="Unplaced"/>
</dbReference>